<evidence type="ECO:0008006" key="3">
    <source>
        <dbReference type="Google" id="ProtNLM"/>
    </source>
</evidence>
<name>A0ABV0UJI4_9TELE</name>
<reference evidence="1 2" key="1">
    <citation type="submission" date="2021-06" db="EMBL/GenBank/DDBJ databases">
        <authorList>
            <person name="Palmer J.M."/>
        </authorList>
    </citation>
    <scope>NUCLEOTIDE SEQUENCE [LARGE SCALE GENOMIC DNA]</scope>
    <source>
        <strain evidence="2">if_2019</strain>
        <tissue evidence="1">Muscle</tissue>
    </source>
</reference>
<dbReference type="Proteomes" id="UP001482620">
    <property type="component" value="Unassembled WGS sequence"/>
</dbReference>
<gene>
    <name evidence="1" type="ORF">ILYODFUR_021506</name>
</gene>
<organism evidence="1 2">
    <name type="scientific">Ilyodon furcidens</name>
    <name type="common">goldbreast splitfin</name>
    <dbReference type="NCBI Taxonomy" id="33524"/>
    <lineage>
        <taxon>Eukaryota</taxon>
        <taxon>Metazoa</taxon>
        <taxon>Chordata</taxon>
        <taxon>Craniata</taxon>
        <taxon>Vertebrata</taxon>
        <taxon>Euteleostomi</taxon>
        <taxon>Actinopterygii</taxon>
        <taxon>Neopterygii</taxon>
        <taxon>Teleostei</taxon>
        <taxon>Neoteleostei</taxon>
        <taxon>Acanthomorphata</taxon>
        <taxon>Ovalentaria</taxon>
        <taxon>Atherinomorphae</taxon>
        <taxon>Cyprinodontiformes</taxon>
        <taxon>Goodeidae</taxon>
        <taxon>Ilyodon</taxon>
    </lineage>
</organism>
<dbReference type="EMBL" id="JAHRIQ010071810">
    <property type="protein sequence ID" value="MEQ2244859.1"/>
    <property type="molecule type" value="Genomic_DNA"/>
</dbReference>
<sequence>MFVAVCLCSIELAAPSPVYMQKGLHAGPFSFPVFLQLKQCSWLRSLMKAFPSGPQFACALGANTHTHTPCSRPLIFANLTNQPSEGWERGTGSLECVTEASERAETRTSSSNM</sequence>
<evidence type="ECO:0000313" key="1">
    <source>
        <dbReference type="EMBL" id="MEQ2244859.1"/>
    </source>
</evidence>
<comment type="caution">
    <text evidence="1">The sequence shown here is derived from an EMBL/GenBank/DDBJ whole genome shotgun (WGS) entry which is preliminary data.</text>
</comment>
<accession>A0ABV0UJI4</accession>
<evidence type="ECO:0000313" key="2">
    <source>
        <dbReference type="Proteomes" id="UP001482620"/>
    </source>
</evidence>
<proteinExistence type="predicted"/>
<protein>
    <recommendedName>
        <fullName evidence="3">Secreted protein</fullName>
    </recommendedName>
</protein>
<keyword evidence="2" id="KW-1185">Reference proteome</keyword>